<comment type="similarity">
    <text evidence="3">Belongs to the WD repeat ASA1 family.</text>
</comment>
<evidence type="ECO:0000256" key="2">
    <source>
        <dbReference type="ARBA" id="ARBA00022737"/>
    </source>
</evidence>
<comment type="caution">
    <text evidence="6">The sequence shown here is derived from an EMBL/GenBank/DDBJ whole genome shotgun (WGS) entry which is preliminary data.</text>
</comment>
<proteinExistence type="inferred from homology"/>
<dbReference type="STRING" id="698492.A0A0E9NBA5"/>
<evidence type="ECO:0000256" key="4">
    <source>
        <dbReference type="ARBA" id="ARBA00040563"/>
    </source>
</evidence>
<evidence type="ECO:0000313" key="7">
    <source>
        <dbReference type="Proteomes" id="UP000033140"/>
    </source>
</evidence>
<evidence type="ECO:0000256" key="1">
    <source>
        <dbReference type="ARBA" id="ARBA00022574"/>
    </source>
</evidence>
<dbReference type="PANTHER" id="PTHR19854">
    <property type="entry name" value="TRANSDUCIN BETA-LIKE 3"/>
    <property type="match status" value="1"/>
</dbReference>
<evidence type="ECO:0000256" key="5">
    <source>
        <dbReference type="PROSITE-ProRule" id="PRU00221"/>
    </source>
</evidence>
<dbReference type="PANTHER" id="PTHR19854:SF1">
    <property type="entry name" value="GUANINE NUCLEOTIDE-BINDING PROTEIN SUBUNIT BETA-LIKE PROTEIN 1"/>
    <property type="match status" value="1"/>
</dbReference>
<keyword evidence="7" id="KW-1185">Reference proteome</keyword>
<dbReference type="PROSITE" id="PS50294">
    <property type="entry name" value="WD_REPEATS_REGION"/>
    <property type="match status" value="2"/>
</dbReference>
<accession>A0A0E9NBA5</accession>
<reference evidence="6 7" key="1">
    <citation type="journal article" date="2011" name="J. Gen. Appl. Microbiol.">
        <title>Draft genome sequencing of the enigmatic yeast Saitoella complicata.</title>
        <authorList>
            <person name="Nishida H."/>
            <person name="Hamamoto M."/>
            <person name="Sugiyama J."/>
        </authorList>
    </citation>
    <scope>NUCLEOTIDE SEQUENCE [LARGE SCALE GENOMIC DNA]</scope>
    <source>
        <strain evidence="6 7">NRRL Y-17804</strain>
    </source>
</reference>
<dbReference type="AlphaFoldDB" id="A0A0E9NBA5"/>
<evidence type="ECO:0000256" key="3">
    <source>
        <dbReference type="ARBA" id="ARBA00037931"/>
    </source>
</evidence>
<dbReference type="PROSITE" id="PS50082">
    <property type="entry name" value="WD_REPEATS_2"/>
    <property type="match status" value="3"/>
</dbReference>
<dbReference type="Pfam" id="PF00400">
    <property type="entry name" value="WD40"/>
    <property type="match status" value="3"/>
</dbReference>
<evidence type="ECO:0000313" key="6">
    <source>
        <dbReference type="EMBL" id="GAO47157.1"/>
    </source>
</evidence>
<reference evidence="6 7" key="2">
    <citation type="journal article" date="2014" name="J. Gen. Appl. Microbiol.">
        <title>The early diverging ascomycetous budding yeast Saitoella complicata has three histone deacetylases belonging to the Clr6, Hos2, and Rpd3 lineages.</title>
        <authorList>
            <person name="Nishida H."/>
            <person name="Matsumoto T."/>
            <person name="Kondo S."/>
            <person name="Hamamoto M."/>
            <person name="Yoshikawa H."/>
        </authorList>
    </citation>
    <scope>NUCLEOTIDE SEQUENCE [LARGE SCALE GENOMIC DNA]</scope>
    <source>
        <strain evidence="6 7">NRRL Y-17804</strain>
    </source>
</reference>
<gene>
    <name evidence="6" type="ORF">G7K_1368-t1</name>
</gene>
<sequence>MPSLPPPTPSYIFRGHASQINTLAVLPASEDLISGDADGFVVIWSLSTRRPRAVWRAHKEGLLKVEGWPGEEGKGRVVTHGRDNTIHVWEVPPAPARGSASLFLPATSRSMESSMRISEDEGWDGEVKGPPAQPLSTVLPVDGLDLPRPQPWKLCTLHINALNFCQFAALPIHPPTSSTLDEDKDQPQPQLMIATPAVQDSDGIDINTLPTCTRLHTNVTPTLSSNEKPGMVMAVALLAPTTLLAGYESGYTVVMKLTANGTWETVYDSKVHSQPVLSLGVHPSREWFVTTAADAMIAFHPLFPSSSPSTGSPTSEPAVYNTTHSGLQALDIRDDGEIFATGGWDGKIRIWRRKGKEPKQLAVLKWHKESIYAVAFGRGGQGKNWVGVGSKDGKISLWEVY</sequence>
<dbReference type="InterPro" id="IPR001680">
    <property type="entry name" value="WD40_rpt"/>
</dbReference>
<name>A0A0E9NBA5_SAICN</name>
<dbReference type="SUPFAM" id="SSF50978">
    <property type="entry name" value="WD40 repeat-like"/>
    <property type="match status" value="1"/>
</dbReference>
<dbReference type="OMA" id="WHKEGVY"/>
<dbReference type="InterPro" id="IPR015943">
    <property type="entry name" value="WD40/YVTN_repeat-like_dom_sf"/>
</dbReference>
<feature type="repeat" description="WD" evidence="5">
    <location>
        <begin position="364"/>
        <end position="401"/>
    </location>
</feature>
<protein>
    <recommendedName>
        <fullName evidence="4">ASTRA-associated protein 1</fullName>
    </recommendedName>
</protein>
<dbReference type="SMART" id="SM00320">
    <property type="entry name" value="WD40"/>
    <property type="match status" value="5"/>
</dbReference>
<feature type="repeat" description="WD" evidence="5">
    <location>
        <begin position="13"/>
        <end position="54"/>
    </location>
</feature>
<keyword evidence="2" id="KW-0677">Repeat</keyword>
<dbReference type="Gene3D" id="2.130.10.10">
    <property type="entry name" value="YVTN repeat-like/Quinoprotein amine dehydrogenase"/>
    <property type="match status" value="2"/>
</dbReference>
<keyword evidence="1 5" id="KW-0853">WD repeat</keyword>
<dbReference type="InterPro" id="IPR036322">
    <property type="entry name" value="WD40_repeat_dom_sf"/>
</dbReference>
<dbReference type="EMBL" id="BACD03000007">
    <property type="protein sequence ID" value="GAO47157.1"/>
    <property type="molecule type" value="Genomic_DNA"/>
</dbReference>
<feature type="repeat" description="WD" evidence="5">
    <location>
        <begin position="320"/>
        <end position="351"/>
    </location>
</feature>
<organism evidence="6 7">
    <name type="scientific">Saitoella complicata (strain BCRC 22490 / CBS 7301 / JCM 7358 / NBRC 10748 / NRRL Y-17804)</name>
    <dbReference type="NCBI Taxonomy" id="698492"/>
    <lineage>
        <taxon>Eukaryota</taxon>
        <taxon>Fungi</taxon>
        <taxon>Dikarya</taxon>
        <taxon>Ascomycota</taxon>
        <taxon>Taphrinomycotina</taxon>
        <taxon>Taphrinomycotina incertae sedis</taxon>
        <taxon>Saitoella</taxon>
    </lineage>
</organism>
<reference evidence="6 7" key="3">
    <citation type="journal article" date="2015" name="Genome Announc.">
        <title>Draft Genome Sequence of the Archiascomycetous Yeast Saitoella complicata.</title>
        <authorList>
            <person name="Yamauchi K."/>
            <person name="Kondo S."/>
            <person name="Hamamoto M."/>
            <person name="Takahashi Y."/>
            <person name="Ogura Y."/>
            <person name="Hayashi T."/>
            <person name="Nishida H."/>
        </authorList>
    </citation>
    <scope>NUCLEOTIDE SEQUENCE [LARGE SCALE GENOMIC DNA]</scope>
    <source>
        <strain evidence="6 7">NRRL Y-17804</strain>
    </source>
</reference>
<dbReference type="Proteomes" id="UP000033140">
    <property type="component" value="Unassembled WGS sequence"/>
</dbReference>